<organism evidence="2 3">
    <name type="scientific">Piloderma croceum (strain F 1598)</name>
    <dbReference type="NCBI Taxonomy" id="765440"/>
    <lineage>
        <taxon>Eukaryota</taxon>
        <taxon>Fungi</taxon>
        <taxon>Dikarya</taxon>
        <taxon>Basidiomycota</taxon>
        <taxon>Agaricomycotina</taxon>
        <taxon>Agaricomycetes</taxon>
        <taxon>Agaricomycetidae</taxon>
        <taxon>Atheliales</taxon>
        <taxon>Atheliaceae</taxon>
        <taxon>Piloderma</taxon>
    </lineage>
</organism>
<feature type="region of interest" description="Disordered" evidence="1">
    <location>
        <begin position="224"/>
        <end position="248"/>
    </location>
</feature>
<sequence>MSTPLYERYLRRIQCQQQVEPAVILHYDIASMDLRGWFWPVTQNGVRVTPTDLLAHRHVHDFKTPCCLCACDDAAPDYIETAIYRITRGPYTGKYVATCALDRCGYFVGIERMYSKRGLLLRMYPVRPVAMRAPSPIVYMALPGSNDDFVNLPAIPTYEPPARMPESLIIRLLRLDSWARPGLSEAEFCKLFAKCRCGLVMTRRVFRNHVCGVGGRKPRVFIDLTSDSDDEESRSPTVDITTDSEEEL</sequence>
<dbReference type="AlphaFoldDB" id="A0A0C3AKX6"/>
<reference evidence="2 3" key="1">
    <citation type="submission" date="2014-04" db="EMBL/GenBank/DDBJ databases">
        <authorList>
            <consortium name="DOE Joint Genome Institute"/>
            <person name="Kuo A."/>
            <person name="Tarkka M."/>
            <person name="Buscot F."/>
            <person name="Kohler A."/>
            <person name="Nagy L.G."/>
            <person name="Floudas D."/>
            <person name="Copeland A."/>
            <person name="Barry K.W."/>
            <person name="Cichocki N."/>
            <person name="Veneault-Fourrey C."/>
            <person name="LaButti K."/>
            <person name="Lindquist E.A."/>
            <person name="Lipzen A."/>
            <person name="Lundell T."/>
            <person name="Morin E."/>
            <person name="Murat C."/>
            <person name="Sun H."/>
            <person name="Tunlid A."/>
            <person name="Henrissat B."/>
            <person name="Grigoriev I.V."/>
            <person name="Hibbett D.S."/>
            <person name="Martin F."/>
            <person name="Nordberg H.P."/>
            <person name="Cantor M.N."/>
            <person name="Hua S.X."/>
        </authorList>
    </citation>
    <scope>NUCLEOTIDE SEQUENCE [LARGE SCALE GENOMIC DNA]</scope>
    <source>
        <strain evidence="2 3">F 1598</strain>
    </source>
</reference>
<evidence type="ECO:0000313" key="2">
    <source>
        <dbReference type="EMBL" id="KIM74573.1"/>
    </source>
</evidence>
<evidence type="ECO:0000313" key="3">
    <source>
        <dbReference type="Proteomes" id="UP000054166"/>
    </source>
</evidence>
<name>A0A0C3AKX6_PILCF</name>
<evidence type="ECO:0000256" key="1">
    <source>
        <dbReference type="SAM" id="MobiDB-lite"/>
    </source>
</evidence>
<proteinExistence type="predicted"/>
<dbReference type="HOGENOM" id="CLU_084542_1_0_1"/>
<accession>A0A0C3AKX6</accession>
<dbReference type="InParanoid" id="A0A0C3AKX6"/>
<gene>
    <name evidence="2" type="ORF">PILCRDRAFT_92530</name>
</gene>
<keyword evidence="3" id="KW-1185">Reference proteome</keyword>
<protein>
    <submittedName>
        <fullName evidence="2">Uncharacterized protein</fullName>
    </submittedName>
</protein>
<dbReference type="Proteomes" id="UP000054166">
    <property type="component" value="Unassembled WGS sequence"/>
</dbReference>
<dbReference type="OrthoDB" id="2611509at2759"/>
<dbReference type="EMBL" id="KN833059">
    <property type="protein sequence ID" value="KIM74573.1"/>
    <property type="molecule type" value="Genomic_DNA"/>
</dbReference>
<reference evidence="3" key="2">
    <citation type="submission" date="2015-01" db="EMBL/GenBank/DDBJ databases">
        <title>Evolutionary Origins and Diversification of the Mycorrhizal Mutualists.</title>
        <authorList>
            <consortium name="DOE Joint Genome Institute"/>
            <consortium name="Mycorrhizal Genomics Consortium"/>
            <person name="Kohler A."/>
            <person name="Kuo A."/>
            <person name="Nagy L.G."/>
            <person name="Floudas D."/>
            <person name="Copeland A."/>
            <person name="Barry K.W."/>
            <person name="Cichocki N."/>
            <person name="Veneault-Fourrey C."/>
            <person name="LaButti K."/>
            <person name="Lindquist E.A."/>
            <person name="Lipzen A."/>
            <person name="Lundell T."/>
            <person name="Morin E."/>
            <person name="Murat C."/>
            <person name="Riley R."/>
            <person name="Ohm R."/>
            <person name="Sun H."/>
            <person name="Tunlid A."/>
            <person name="Henrissat B."/>
            <person name="Grigoriev I.V."/>
            <person name="Hibbett D.S."/>
            <person name="Martin F."/>
        </authorList>
    </citation>
    <scope>NUCLEOTIDE SEQUENCE [LARGE SCALE GENOMIC DNA]</scope>
    <source>
        <strain evidence="3">F 1598</strain>
    </source>
</reference>